<evidence type="ECO:0000259" key="2">
    <source>
        <dbReference type="Pfam" id="PF04909"/>
    </source>
</evidence>
<accession>A0A328UGB7</accession>
<name>A0A328UGB7_9FIRM</name>
<dbReference type="InterPro" id="IPR032466">
    <property type="entry name" value="Metal_Hydrolase"/>
</dbReference>
<keyword evidence="3" id="KW-0378">Hydrolase</keyword>
<dbReference type="GO" id="GO:0019748">
    <property type="term" value="P:secondary metabolic process"/>
    <property type="evidence" value="ECO:0007669"/>
    <property type="project" value="TreeGrafter"/>
</dbReference>
<dbReference type="SUPFAM" id="SSF51556">
    <property type="entry name" value="Metallo-dependent hydrolases"/>
    <property type="match status" value="1"/>
</dbReference>
<dbReference type="Proteomes" id="UP000249377">
    <property type="component" value="Unassembled WGS sequence"/>
</dbReference>
<feature type="domain" description="Amidohydrolase-related" evidence="2">
    <location>
        <begin position="3"/>
        <end position="262"/>
    </location>
</feature>
<dbReference type="Gene3D" id="3.20.20.140">
    <property type="entry name" value="Metal-dependent hydrolases"/>
    <property type="match status" value="1"/>
</dbReference>
<dbReference type="AlphaFoldDB" id="A0A328UGB7"/>
<dbReference type="GO" id="GO:0005737">
    <property type="term" value="C:cytoplasm"/>
    <property type="evidence" value="ECO:0007669"/>
    <property type="project" value="TreeGrafter"/>
</dbReference>
<comment type="caution">
    <text evidence="3">The sequence shown here is derived from an EMBL/GenBank/DDBJ whole genome shotgun (WGS) entry which is preliminary data.</text>
</comment>
<dbReference type="InterPro" id="IPR006680">
    <property type="entry name" value="Amidohydro-rel"/>
</dbReference>
<dbReference type="PANTHER" id="PTHR21240:SF28">
    <property type="entry name" value="ISO-OROTATE DECARBOXYLASE (EUROFUNG)"/>
    <property type="match status" value="1"/>
</dbReference>
<dbReference type="EMBL" id="QLYR01000008">
    <property type="protein sequence ID" value="RAQ25553.1"/>
    <property type="molecule type" value="Genomic_DNA"/>
</dbReference>
<keyword evidence="1" id="KW-0456">Lyase</keyword>
<dbReference type="GO" id="GO:0016787">
    <property type="term" value="F:hydrolase activity"/>
    <property type="evidence" value="ECO:0007669"/>
    <property type="project" value="UniProtKB-KW"/>
</dbReference>
<sequence>MIIDAHIHLFPDPIAQRAIPHLASICKSPAFTDGTLAQTEQKLREWGVNIGVAMHIATKPSQQKSVNTWAASIQGGRLLCFGSVHPDAEDWPEALQYIKNAGLRGIKMHPDYQDFFIDDKRLFPIYDAIAALELPVTFHAGWDPLSPDCVHASPAAIKRVAKLFPKLKIIAAHMGGMRLYDEVEETLAGSDLFFDTSMSARLCPPEQFVRLVHKHGADHVLFASDCPWSRSCDELQYIEASSLSSAEKEKIYFRNACELFHLPI</sequence>
<gene>
    <name evidence="3" type="ORF">DPQ25_11085</name>
</gene>
<protein>
    <submittedName>
        <fullName evidence="3">Amidohydrolase</fullName>
    </submittedName>
</protein>
<dbReference type="InterPro" id="IPR032465">
    <property type="entry name" value="ACMSD"/>
</dbReference>
<keyword evidence="4" id="KW-1185">Reference proteome</keyword>
<dbReference type="Pfam" id="PF04909">
    <property type="entry name" value="Amidohydro_2"/>
    <property type="match status" value="1"/>
</dbReference>
<evidence type="ECO:0000313" key="4">
    <source>
        <dbReference type="Proteomes" id="UP000249377"/>
    </source>
</evidence>
<dbReference type="RefSeq" id="WP_112333244.1">
    <property type="nucleotide sequence ID" value="NZ_JBKYJQ010000006.1"/>
</dbReference>
<dbReference type="CDD" id="cd01292">
    <property type="entry name" value="metallo-dependent_hydrolases"/>
    <property type="match status" value="1"/>
</dbReference>
<dbReference type="GO" id="GO:0016831">
    <property type="term" value="F:carboxy-lyase activity"/>
    <property type="evidence" value="ECO:0007669"/>
    <property type="project" value="InterPro"/>
</dbReference>
<dbReference type="PANTHER" id="PTHR21240">
    <property type="entry name" value="2-AMINO-3-CARBOXYLMUCONATE-6-SEMIALDEHYDE DECARBOXYLASE"/>
    <property type="match status" value="1"/>
</dbReference>
<organism evidence="3 4">
    <name type="scientific">Hydrogeniiclostridium mannosilyticum</name>
    <dbReference type="NCBI Taxonomy" id="2764322"/>
    <lineage>
        <taxon>Bacteria</taxon>
        <taxon>Bacillati</taxon>
        <taxon>Bacillota</taxon>
        <taxon>Clostridia</taxon>
        <taxon>Eubacteriales</taxon>
        <taxon>Acutalibacteraceae</taxon>
        <taxon>Hydrogeniiclostridium</taxon>
    </lineage>
</organism>
<proteinExistence type="predicted"/>
<evidence type="ECO:0000313" key="3">
    <source>
        <dbReference type="EMBL" id="RAQ25553.1"/>
    </source>
</evidence>
<reference evidence="3 4" key="1">
    <citation type="submission" date="2018-06" db="EMBL/GenBank/DDBJ databases">
        <title>Noncontiguous genome sequence of Ruminococcaceae bacterium ASD2818.</title>
        <authorList>
            <person name="Chaplin A.V."/>
            <person name="Sokolova S.R."/>
            <person name="Kochetkova T.O."/>
            <person name="Goltsov A.Y."/>
            <person name="Trofimov D.Y."/>
            <person name="Efimov B.A."/>
        </authorList>
    </citation>
    <scope>NUCLEOTIDE SEQUENCE [LARGE SCALE GENOMIC DNA]</scope>
    <source>
        <strain evidence="3 4">ASD2818</strain>
    </source>
</reference>
<evidence type="ECO:0000256" key="1">
    <source>
        <dbReference type="ARBA" id="ARBA00023239"/>
    </source>
</evidence>